<dbReference type="InterPro" id="IPR011993">
    <property type="entry name" value="PH-like_dom_sf"/>
</dbReference>
<protein>
    <recommendedName>
        <fullName evidence="4">Methylosome subunit pICln</fullName>
    </recommendedName>
</protein>
<keyword evidence="10" id="KW-1185">Reference proteome</keyword>
<comment type="subcellular location">
    <subcellularLocation>
        <location evidence="2">Cytoplasm</location>
    </subcellularLocation>
    <subcellularLocation>
        <location evidence="1">Nucleus</location>
    </subcellularLocation>
</comment>
<dbReference type="Gene3D" id="2.30.29.30">
    <property type="entry name" value="Pleckstrin-homology domain (PH domain)/Phosphotyrosine-binding domain (PTB)"/>
    <property type="match status" value="1"/>
</dbReference>
<evidence type="ECO:0000256" key="3">
    <source>
        <dbReference type="ARBA" id="ARBA00007054"/>
    </source>
</evidence>
<dbReference type="EMBL" id="CALNXK010000111">
    <property type="protein sequence ID" value="CAH3158645.1"/>
    <property type="molecule type" value="Genomic_DNA"/>
</dbReference>
<accession>A0ABN8Q771</accession>
<dbReference type="PRINTS" id="PR01348">
    <property type="entry name" value="ICLNCHANNEL"/>
</dbReference>
<evidence type="ECO:0000313" key="10">
    <source>
        <dbReference type="Proteomes" id="UP001159405"/>
    </source>
</evidence>
<dbReference type="Pfam" id="PF03517">
    <property type="entry name" value="Voldacs"/>
    <property type="match status" value="1"/>
</dbReference>
<reference evidence="9 10" key="1">
    <citation type="submission" date="2022-05" db="EMBL/GenBank/DDBJ databases">
        <authorList>
            <consortium name="Genoscope - CEA"/>
            <person name="William W."/>
        </authorList>
    </citation>
    <scope>NUCLEOTIDE SEQUENCE [LARGE SCALE GENOMIC DNA]</scope>
</reference>
<evidence type="ECO:0000256" key="2">
    <source>
        <dbReference type="ARBA" id="ARBA00004496"/>
    </source>
</evidence>
<name>A0ABN8Q771_9CNID</name>
<organism evidence="9 10">
    <name type="scientific">Porites lobata</name>
    <dbReference type="NCBI Taxonomy" id="104759"/>
    <lineage>
        <taxon>Eukaryota</taxon>
        <taxon>Metazoa</taxon>
        <taxon>Cnidaria</taxon>
        <taxon>Anthozoa</taxon>
        <taxon>Hexacorallia</taxon>
        <taxon>Scleractinia</taxon>
        <taxon>Fungiina</taxon>
        <taxon>Poritidae</taxon>
        <taxon>Porites</taxon>
    </lineage>
</organism>
<dbReference type="Proteomes" id="UP001159405">
    <property type="component" value="Unassembled WGS sequence"/>
</dbReference>
<dbReference type="PANTHER" id="PTHR21399:SF0">
    <property type="entry name" value="METHYLOSOME SUBUNIT PICLN"/>
    <property type="match status" value="1"/>
</dbReference>
<evidence type="ECO:0000313" key="9">
    <source>
        <dbReference type="EMBL" id="CAH3158645.1"/>
    </source>
</evidence>
<proteinExistence type="inferred from homology"/>
<keyword evidence="6" id="KW-0539">Nucleus</keyword>
<evidence type="ECO:0000256" key="5">
    <source>
        <dbReference type="ARBA" id="ARBA00022490"/>
    </source>
</evidence>
<evidence type="ECO:0000256" key="1">
    <source>
        <dbReference type="ARBA" id="ARBA00004123"/>
    </source>
</evidence>
<dbReference type="PANTHER" id="PTHR21399">
    <property type="entry name" value="CHLORIDE CONDUCTANCE REGULATORY PROTEIN ICLN"/>
    <property type="match status" value="1"/>
</dbReference>
<keyword evidence="5" id="KW-0963">Cytoplasm</keyword>
<comment type="similarity">
    <text evidence="3">Belongs to the pICln (TC 1.A.47) family.</text>
</comment>
<evidence type="ECO:0000256" key="4">
    <source>
        <dbReference type="ARBA" id="ARBA00015653"/>
    </source>
</evidence>
<sequence>MVVMTSFPPPTEGLVHVEENTEAFIHDQSYGLGTLYIATERLSWSDGDGKGFSLEYPAISLHAICRDTSQFQYECIYCMMDSPLDDNENDGASDDSDGKFGEVRFVPEDKSKLEVMFRAMSDCQILHPDPQEQEEEEDEDFFCDADEEELSEQGQATLQRLEGMLEMPSQQEFMQMTSVRNGGDHVNGHGNVQGDVEMDNSAENSEQFEDADK</sequence>
<feature type="region of interest" description="Disordered" evidence="8">
    <location>
        <begin position="180"/>
        <end position="213"/>
    </location>
</feature>
<dbReference type="InterPro" id="IPR039924">
    <property type="entry name" value="ICln/Lot5/Saf5"/>
</dbReference>
<evidence type="ECO:0000256" key="6">
    <source>
        <dbReference type="ARBA" id="ARBA00023242"/>
    </source>
</evidence>
<gene>
    <name evidence="9" type="ORF">PLOB_00003301</name>
</gene>
<feature type="compositionally biased region" description="Acidic residues" evidence="8">
    <location>
        <begin position="196"/>
        <end position="213"/>
    </location>
</feature>
<evidence type="ECO:0000256" key="8">
    <source>
        <dbReference type="SAM" id="MobiDB-lite"/>
    </source>
</evidence>
<dbReference type="InterPro" id="IPR003521">
    <property type="entry name" value="ICln"/>
</dbReference>
<comment type="function">
    <text evidence="7">Involved in both the assembly of spliceosomal snRNPs and the methylation of Sm proteins. Chaperone that regulates the assembly of spliceosomal U1, U2, U4 and U5 small nuclear ribonucleoproteins (snRNPs), the building blocks of the spliceosome, and thereby plays an important role in the splicing of cellular pre-mRNAs. Most spliceosomal snRNPs contain a common set of Sm proteins SNRPB, SNRPD1, SNRPD2, SNRPD3, SNRPE, SNRPF and SNRPG that assemble in a heptameric protein ring on the Sm site of the small nuclear RNA to form the core snRNP (Sm core). In the cytosol, the Sm proteins SNRPD1, SNRPD2, SNRPE, SNRPF and SNRPG are trapped in an inactive 6S pICln-Sm complex by the chaperone CLNS1A that controls the assembly of the core snRNP. Dissociation by the SMN complex of CLNS1A from the trapped Sm proteins and their transfer to an SMN-Sm complex triggers the assembly of core snRNPs and their transport to the nucleus.</text>
</comment>
<evidence type="ECO:0000256" key="7">
    <source>
        <dbReference type="ARBA" id="ARBA00045890"/>
    </source>
</evidence>
<comment type="caution">
    <text evidence="9">The sequence shown here is derived from an EMBL/GenBank/DDBJ whole genome shotgun (WGS) entry which is preliminary data.</text>
</comment>